<keyword evidence="1" id="KW-0472">Membrane</keyword>
<proteinExistence type="predicted"/>
<protein>
    <submittedName>
        <fullName evidence="2 3">Pilus assembly protein PilE</fullName>
    </submittedName>
</protein>
<reference evidence="2 4" key="1">
    <citation type="submission" date="2015-11" db="EMBL/GenBank/DDBJ databases">
        <title>Expanding the genomic diversity of Burkholderia species for the development of highly accurate diagnostics.</title>
        <authorList>
            <person name="Sahl J."/>
            <person name="Keim P."/>
            <person name="Wagner D."/>
        </authorList>
    </citation>
    <scope>NUCLEOTIDE SEQUENCE [LARGE SCALE GENOMIC DNA]</scope>
    <source>
        <strain evidence="2 4">TSV85</strain>
    </source>
</reference>
<dbReference type="Pfam" id="PF07963">
    <property type="entry name" value="N_methyl"/>
    <property type="match status" value="1"/>
</dbReference>
<dbReference type="Proteomes" id="UP000198460">
    <property type="component" value="Unassembled WGS sequence"/>
</dbReference>
<evidence type="ECO:0000313" key="2">
    <source>
        <dbReference type="EMBL" id="KVE24349.1"/>
    </source>
</evidence>
<dbReference type="SUPFAM" id="SSF54523">
    <property type="entry name" value="Pili subunits"/>
    <property type="match status" value="1"/>
</dbReference>
<evidence type="ECO:0000313" key="4">
    <source>
        <dbReference type="Proteomes" id="UP000062788"/>
    </source>
</evidence>
<dbReference type="NCBIfam" id="TIGR02532">
    <property type="entry name" value="IV_pilin_GFxxxE"/>
    <property type="match status" value="1"/>
</dbReference>
<dbReference type="EMBL" id="FXAN01000072">
    <property type="protein sequence ID" value="SMG01386.1"/>
    <property type="molecule type" value="Genomic_DNA"/>
</dbReference>
<sequence length="149" mass="15506">MSSTKGAANCRGFSLIEVIVALAIVAVLAAFAIPSYRRHVERGHRLSAVAALYRAAQYVDAFGETLPAALPDGLSRAPETGGAVYWLKMTAEEAHGGYALEAGPATNGPMRDDGCGVFVLYADGTRENRAMDGAAGQQTSGVGACWLTN</sequence>
<keyword evidence="1" id="KW-0812">Transmembrane</keyword>
<dbReference type="AlphaFoldDB" id="A0A124P858"/>
<dbReference type="InterPro" id="IPR045584">
    <property type="entry name" value="Pilin-like"/>
</dbReference>
<dbReference type="RefSeq" id="WP_059520034.1">
    <property type="nucleotide sequence ID" value="NZ_CP013448.1"/>
</dbReference>
<evidence type="ECO:0000256" key="1">
    <source>
        <dbReference type="SAM" id="Phobius"/>
    </source>
</evidence>
<keyword evidence="4" id="KW-1185">Reference proteome</keyword>
<feature type="transmembrane region" description="Helical" evidence="1">
    <location>
        <begin position="12"/>
        <end position="33"/>
    </location>
</feature>
<name>A0A124P858_9BURK</name>
<dbReference type="OrthoDB" id="8592370at2"/>
<dbReference type="InterPro" id="IPR012902">
    <property type="entry name" value="N_methyl_site"/>
</dbReference>
<gene>
    <name evidence="3" type="ORF">BSIN_0602</name>
    <name evidence="2" type="ORF">WS67_02065</name>
</gene>
<evidence type="ECO:0000313" key="3">
    <source>
        <dbReference type="EMBL" id="SMG01386.1"/>
    </source>
</evidence>
<reference evidence="3 5" key="2">
    <citation type="submission" date="2017-04" db="EMBL/GenBank/DDBJ databases">
        <authorList>
            <person name="Afonso C.L."/>
            <person name="Miller P.J."/>
            <person name="Scott M.A."/>
            <person name="Spackman E."/>
            <person name="Goraichik I."/>
            <person name="Dimitrov K.M."/>
            <person name="Suarez D.L."/>
            <person name="Swayne D.E."/>
        </authorList>
    </citation>
    <scope>NUCLEOTIDE SEQUENCE [LARGE SCALE GENOMIC DNA]</scope>
    <source>
        <strain evidence="3">LMG 28154</strain>
    </source>
</reference>
<dbReference type="Pfam" id="PF16732">
    <property type="entry name" value="ComP_DUS"/>
    <property type="match status" value="1"/>
</dbReference>
<evidence type="ECO:0000313" key="5">
    <source>
        <dbReference type="Proteomes" id="UP000198460"/>
    </source>
</evidence>
<accession>A0A124P858</accession>
<dbReference type="EMBL" id="LOWA01000055">
    <property type="protein sequence ID" value="KVE24349.1"/>
    <property type="molecule type" value="Genomic_DNA"/>
</dbReference>
<dbReference type="InterPro" id="IPR031982">
    <property type="entry name" value="PilE-like"/>
</dbReference>
<dbReference type="GO" id="GO:0043683">
    <property type="term" value="P:type IV pilus assembly"/>
    <property type="evidence" value="ECO:0007669"/>
    <property type="project" value="InterPro"/>
</dbReference>
<organism evidence="2 4">
    <name type="scientific">Burkholderia singularis</name>
    <dbReference type="NCBI Taxonomy" id="1503053"/>
    <lineage>
        <taxon>Bacteria</taxon>
        <taxon>Pseudomonadati</taxon>
        <taxon>Pseudomonadota</taxon>
        <taxon>Betaproteobacteria</taxon>
        <taxon>Burkholderiales</taxon>
        <taxon>Burkholderiaceae</taxon>
        <taxon>Burkholderia</taxon>
        <taxon>pseudomallei group</taxon>
    </lineage>
</organism>
<dbReference type="Proteomes" id="UP000062788">
    <property type="component" value="Unassembled WGS sequence"/>
</dbReference>
<dbReference type="Gene3D" id="3.30.700.10">
    <property type="entry name" value="Glycoprotein, Type 4 Pilin"/>
    <property type="match status" value="1"/>
</dbReference>
<keyword evidence="1" id="KW-1133">Transmembrane helix</keyword>
<dbReference type="PROSITE" id="PS00409">
    <property type="entry name" value="PROKAR_NTER_METHYL"/>
    <property type="match status" value="1"/>
</dbReference>